<name>A0AC61S423_9BACT</name>
<protein>
    <submittedName>
        <fullName evidence="1">Glutamate 5-kinase</fullName>
        <ecNumber evidence="1">2.7.2.11</ecNumber>
    </submittedName>
</protein>
<dbReference type="Proteomes" id="UP000305401">
    <property type="component" value="Unassembled WGS sequence"/>
</dbReference>
<proteinExistence type="predicted"/>
<dbReference type="EC" id="2.7.2.11" evidence="1"/>
<sequence length="369" mass="39762">MQTPLYRRIALKIGSNVLTRPDGTLDITTMSALVDQVALLRKAGVEIAMISSGAVAAGRSELRNMHIQLDSVSARQLYSSVGQAKLINRYYELFREHGLTCGQVLTLKESFATRRHYLNQKNCMEVMLSAGIIPVVNENDTVSVTDLMFTDNDELSGLVASMLGMQALVILSNVDGVFTGNPSEPESRLIRTVQPGADISGCISRSRSSMGRGGMDTKYRTATKIAAEGIAVMIASGKRPGIVTSLLGIGPEPSESVPHTLFMPGNTATSQMKKWLAHSEDFAKGILHVNDGAAQAMLDRVGTSLLPVGVTYVEGNFEKDDIVQVKDPAGTTIAWGRAGCDAATAREAIGCRDRRPLIHADYLYTELNT</sequence>
<dbReference type="EMBL" id="SSTG01000174">
    <property type="protein sequence ID" value="THG43833.1"/>
    <property type="molecule type" value="Genomic_DNA"/>
</dbReference>
<reference evidence="1" key="1">
    <citation type="submission" date="2019-04" db="EMBL/GenBank/DDBJ databases">
        <title>Microbes associate with the intestines of laboratory mice.</title>
        <authorList>
            <person name="Navarre W."/>
            <person name="Wong E."/>
            <person name="Huang K.C."/>
            <person name="Tropini C."/>
            <person name="Ng K."/>
            <person name="Yu B."/>
        </authorList>
    </citation>
    <scope>NUCLEOTIDE SEQUENCE</scope>
    <source>
        <strain evidence="1">NM86_A22</strain>
    </source>
</reference>
<comment type="caution">
    <text evidence="1">The sequence shown here is derived from an EMBL/GenBank/DDBJ whole genome shotgun (WGS) entry which is preliminary data.</text>
</comment>
<keyword evidence="1" id="KW-0808">Transferase</keyword>
<evidence type="ECO:0000313" key="2">
    <source>
        <dbReference type="Proteomes" id="UP000305401"/>
    </source>
</evidence>
<organism evidence="1 2">
    <name type="scientific">Muribaculum caecicola</name>
    <dbReference type="NCBI Taxonomy" id="3038144"/>
    <lineage>
        <taxon>Bacteria</taxon>
        <taxon>Pseudomonadati</taxon>
        <taxon>Bacteroidota</taxon>
        <taxon>Bacteroidia</taxon>
        <taxon>Bacteroidales</taxon>
        <taxon>Muribaculaceae</taxon>
        <taxon>Muribaculum</taxon>
    </lineage>
</organism>
<evidence type="ECO:0000313" key="1">
    <source>
        <dbReference type="EMBL" id="THG43833.1"/>
    </source>
</evidence>
<keyword evidence="2" id="KW-1185">Reference proteome</keyword>
<accession>A0AC61S423</accession>
<gene>
    <name evidence="1" type="primary">proB</name>
    <name evidence="1" type="ORF">E5990_10020</name>
</gene>